<evidence type="ECO:0000259" key="2">
    <source>
        <dbReference type="PROSITE" id="PS51840"/>
    </source>
</evidence>
<sequence length="741" mass="87349">MQDIKIQRKNRLQLQFGIVCIAHLSSELDFVFVTWKRGARKGQTNFAHVSNTGFVSFNQEFQIQATLFYDRKKQKISPKILQFTLKKGRSINKNESQTIGKLWIDVGNIFPNEEPLIKDYSLFIKNDELHGEKPIILLCMRLVKMTKFKLLPNLLDLPVIQDKVQAFTLIHDKSQDILDEHYSQISIPSNPLTEPLNEESLMELSENSDIDTIMSFKETDFIFNRFVEEMKTNGNSPRQNHLNNNFDNRQMFSQFKDHISVLNDDDFVQVQKKPQIEHQNIFEQKQENLNFETRNPSPFEQEKPKYPEAKYYTQPNEISSLKIVDIIEEEEEEKKKEEDYDIPEIQEKLHILSEQQQILNGLQSQLQIYKVIRLEKWLIENSLYFNEGDFGRKYPIPSTVIIKFLVYFEGFTKNPLLSRIIINSFKYLTYAYIKDKENTLKFLSVITTLRAILDQEIWNQNPQSIALEKFRSDLNLIAQENLKNYIENLIPSTKFILKHVFFPVTLPKDYQKPKARVTLIKERFSTVQLQDHLNETINLAKFYLMPEKFIQIILFQLCSFINIFLFNQLCSKKNLCKTSFAIHIKIIISQLEDWIKNIKFGKFSHSSFFKEIKQGATCLVMNKKILSSDGSFVDVCPDLNINQIFQLLSNFTPDSMDDEQILHSQLASLRLRTRNLLQKTDQVLIQYKDFSFEKFSFLNIPIEKWDRIHLPEEICKRKGLTFLIETIDTLRIYSNSQNQHI</sequence>
<gene>
    <name evidence="3" type="ORF">M0811_12718</name>
</gene>
<dbReference type="AlphaFoldDB" id="A0A9Q0LAH9"/>
<protein>
    <submittedName>
        <fullName evidence="3">Dilute domain-containing protein</fullName>
    </submittedName>
</protein>
<feature type="domain" description="C2 NT-type" evidence="2">
    <location>
        <begin position="2"/>
        <end position="144"/>
    </location>
</feature>
<comment type="caution">
    <text evidence="3">The sequence shown here is derived from an EMBL/GenBank/DDBJ whole genome shotgun (WGS) entry which is preliminary data.</text>
</comment>
<dbReference type="PANTHER" id="PTHR16027:SF6">
    <property type="entry name" value="DILUTE DOMAIN-CONTAINING PROTEIN"/>
    <property type="match status" value="1"/>
</dbReference>
<dbReference type="InterPro" id="IPR019448">
    <property type="entry name" value="NT-C2"/>
</dbReference>
<dbReference type="GO" id="GO:0051020">
    <property type="term" value="F:GTPase binding"/>
    <property type="evidence" value="ECO:0007669"/>
    <property type="project" value="TreeGrafter"/>
</dbReference>
<dbReference type="InterPro" id="IPR052072">
    <property type="entry name" value="Vascular_dev_regulator"/>
</dbReference>
<organism evidence="3 4">
    <name type="scientific">Anaeramoeba ignava</name>
    <name type="common">Anaerobic marine amoeba</name>
    <dbReference type="NCBI Taxonomy" id="1746090"/>
    <lineage>
        <taxon>Eukaryota</taxon>
        <taxon>Metamonada</taxon>
        <taxon>Anaeramoebidae</taxon>
        <taxon>Anaeramoeba</taxon>
    </lineage>
</organism>
<evidence type="ECO:0000313" key="3">
    <source>
        <dbReference type="EMBL" id="KAJ5068018.1"/>
    </source>
</evidence>
<evidence type="ECO:0000259" key="1">
    <source>
        <dbReference type="PROSITE" id="PS51126"/>
    </source>
</evidence>
<dbReference type="Pfam" id="PF10358">
    <property type="entry name" value="NT-C2"/>
    <property type="match status" value="1"/>
</dbReference>
<dbReference type="PANTHER" id="PTHR16027">
    <property type="entry name" value="DILUTE DOMAIN-CONTAINING PROTEIN YPR089W"/>
    <property type="match status" value="1"/>
</dbReference>
<dbReference type="Pfam" id="PF01843">
    <property type="entry name" value="DIL"/>
    <property type="match status" value="1"/>
</dbReference>
<dbReference type="Proteomes" id="UP001149090">
    <property type="component" value="Unassembled WGS sequence"/>
</dbReference>
<dbReference type="InterPro" id="IPR002710">
    <property type="entry name" value="Dilute_dom"/>
</dbReference>
<dbReference type="SMART" id="SM01132">
    <property type="entry name" value="DIL"/>
    <property type="match status" value="1"/>
</dbReference>
<dbReference type="PROSITE" id="PS51840">
    <property type="entry name" value="C2_NT"/>
    <property type="match status" value="1"/>
</dbReference>
<keyword evidence="4" id="KW-1185">Reference proteome</keyword>
<dbReference type="EMBL" id="JAPDFW010000122">
    <property type="protein sequence ID" value="KAJ5068018.1"/>
    <property type="molecule type" value="Genomic_DNA"/>
</dbReference>
<dbReference type="OrthoDB" id="6108017at2759"/>
<feature type="domain" description="Dilute" evidence="1">
    <location>
        <begin position="443"/>
        <end position="675"/>
    </location>
</feature>
<dbReference type="PROSITE" id="PS51126">
    <property type="entry name" value="DILUTE"/>
    <property type="match status" value="1"/>
</dbReference>
<name>A0A9Q0LAH9_ANAIG</name>
<proteinExistence type="predicted"/>
<reference evidence="3" key="1">
    <citation type="submission" date="2022-10" db="EMBL/GenBank/DDBJ databases">
        <title>Novel sulphate-reducing endosymbionts in the free-living metamonad Anaeramoeba.</title>
        <authorList>
            <person name="Jerlstrom-Hultqvist J."/>
            <person name="Cepicka I."/>
            <person name="Gallot-Lavallee L."/>
            <person name="Salas-Leiva D."/>
            <person name="Curtis B.A."/>
            <person name="Zahonova K."/>
            <person name="Pipaliya S."/>
            <person name="Dacks J."/>
            <person name="Roger A.J."/>
        </authorList>
    </citation>
    <scope>NUCLEOTIDE SEQUENCE</scope>
    <source>
        <strain evidence="3">BMAN</strain>
    </source>
</reference>
<evidence type="ECO:0000313" key="4">
    <source>
        <dbReference type="Proteomes" id="UP001149090"/>
    </source>
</evidence>
<accession>A0A9Q0LAH9</accession>